<protein>
    <submittedName>
        <fullName evidence="1">Uncharacterized protein</fullName>
    </submittedName>
</protein>
<dbReference type="Proteomes" id="UP000233551">
    <property type="component" value="Unassembled WGS sequence"/>
</dbReference>
<reference evidence="1 2" key="1">
    <citation type="submission" date="2017-11" db="EMBL/GenBank/DDBJ databases">
        <title>De-novo sequencing of pomegranate (Punica granatum L.) genome.</title>
        <authorList>
            <person name="Akparov Z."/>
            <person name="Amiraslanov A."/>
            <person name="Hajiyeva S."/>
            <person name="Abbasov M."/>
            <person name="Kaur K."/>
            <person name="Hamwieh A."/>
            <person name="Solovyev V."/>
            <person name="Salamov A."/>
            <person name="Braich B."/>
            <person name="Kosarev P."/>
            <person name="Mahmoud A."/>
            <person name="Hajiyev E."/>
            <person name="Babayeva S."/>
            <person name="Izzatullayeva V."/>
            <person name="Mammadov A."/>
            <person name="Mammadov A."/>
            <person name="Sharifova S."/>
            <person name="Ojaghi J."/>
            <person name="Eynullazada K."/>
            <person name="Bayramov B."/>
            <person name="Abdulazimova A."/>
            <person name="Shahmuradov I."/>
        </authorList>
    </citation>
    <scope>NUCLEOTIDE SEQUENCE [LARGE SCALE GENOMIC DNA]</scope>
    <source>
        <strain evidence="2">cv. AG2017</strain>
        <tissue evidence="1">Leaf</tissue>
    </source>
</reference>
<accession>A0A2I0ID61</accession>
<dbReference type="AlphaFoldDB" id="A0A2I0ID61"/>
<feature type="non-terminal residue" evidence="1">
    <location>
        <position position="61"/>
    </location>
</feature>
<proteinExistence type="predicted"/>
<comment type="caution">
    <text evidence="1">The sequence shown here is derived from an EMBL/GenBank/DDBJ whole genome shotgun (WGS) entry which is preliminary data.</text>
</comment>
<sequence length="61" mass="6933">MECCFGMFSHRGLLMGLDQESEVLSQSMTSGDDLPKSFPRKEMCGKEESIDRDISMDRVKL</sequence>
<keyword evidence="2" id="KW-1185">Reference proteome</keyword>
<dbReference type="EMBL" id="PGOL01003342">
    <property type="protein sequence ID" value="PKI41610.1"/>
    <property type="molecule type" value="Genomic_DNA"/>
</dbReference>
<evidence type="ECO:0000313" key="2">
    <source>
        <dbReference type="Proteomes" id="UP000233551"/>
    </source>
</evidence>
<name>A0A2I0ID61_PUNGR</name>
<gene>
    <name evidence="1" type="ORF">CRG98_038010</name>
</gene>
<evidence type="ECO:0000313" key="1">
    <source>
        <dbReference type="EMBL" id="PKI41610.1"/>
    </source>
</evidence>
<organism evidence="1 2">
    <name type="scientific">Punica granatum</name>
    <name type="common">Pomegranate</name>
    <dbReference type="NCBI Taxonomy" id="22663"/>
    <lineage>
        <taxon>Eukaryota</taxon>
        <taxon>Viridiplantae</taxon>
        <taxon>Streptophyta</taxon>
        <taxon>Embryophyta</taxon>
        <taxon>Tracheophyta</taxon>
        <taxon>Spermatophyta</taxon>
        <taxon>Magnoliopsida</taxon>
        <taxon>eudicotyledons</taxon>
        <taxon>Gunneridae</taxon>
        <taxon>Pentapetalae</taxon>
        <taxon>rosids</taxon>
        <taxon>malvids</taxon>
        <taxon>Myrtales</taxon>
        <taxon>Lythraceae</taxon>
        <taxon>Punica</taxon>
    </lineage>
</organism>